<dbReference type="InterPro" id="IPR019622">
    <property type="entry name" value="Rrn9_dom"/>
</dbReference>
<protein>
    <recommendedName>
        <fullName evidence="2">Rrn9 domain-containing protein</fullName>
    </recommendedName>
</protein>
<feature type="region of interest" description="Disordered" evidence="1">
    <location>
        <begin position="298"/>
        <end position="380"/>
    </location>
</feature>
<dbReference type="Pfam" id="PF10680">
    <property type="entry name" value="RRN9"/>
    <property type="match status" value="1"/>
</dbReference>
<name>A0A2K9YDY9_CLAUC</name>
<evidence type="ECO:0000313" key="3">
    <source>
        <dbReference type="EMBL" id="AUW30925.1"/>
    </source>
</evidence>
<feature type="compositionally biased region" description="Polar residues" evidence="1">
    <location>
        <begin position="83"/>
        <end position="98"/>
    </location>
</feature>
<feature type="compositionally biased region" description="Low complexity" evidence="1">
    <location>
        <begin position="302"/>
        <end position="314"/>
    </location>
</feature>
<dbReference type="EMBL" id="MG777483">
    <property type="protein sequence ID" value="AUW30925.1"/>
    <property type="molecule type" value="Genomic_DNA"/>
</dbReference>
<feature type="compositionally biased region" description="Low complexity" evidence="1">
    <location>
        <begin position="35"/>
        <end position="53"/>
    </location>
</feature>
<organism evidence="3">
    <name type="scientific">Cladonia uncialis subsp. uncialis</name>
    <dbReference type="NCBI Taxonomy" id="180999"/>
    <lineage>
        <taxon>Eukaryota</taxon>
        <taxon>Fungi</taxon>
        <taxon>Dikarya</taxon>
        <taxon>Ascomycota</taxon>
        <taxon>Pezizomycotina</taxon>
        <taxon>Lecanoromycetes</taxon>
        <taxon>OSLEUM clade</taxon>
        <taxon>Lecanoromycetidae</taxon>
        <taxon>Lecanorales</taxon>
        <taxon>Lecanorineae</taxon>
        <taxon>Cladoniaceae</taxon>
        <taxon>Cladonia</taxon>
    </lineage>
</organism>
<feature type="compositionally biased region" description="Polar residues" evidence="1">
    <location>
        <begin position="327"/>
        <end position="348"/>
    </location>
</feature>
<evidence type="ECO:0000259" key="2">
    <source>
        <dbReference type="Pfam" id="PF10680"/>
    </source>
</evidence>
<proteinExistence type="predicted"/>
<feature type="compositionally biased region" description="Low complexity" evidence="1">
    <location>
        <begin position="1"/>
        <end position="13"/>
    </location>
</feature>
<reference evidence="3" key="1">
    <citation type="submission" date="2017-12" db="EMBL/GenBank/DDBJ databases">
        <title>Genome Sequencing Reveals a Rich Biosynthetic Potential.</title>
        <authorList>
            <person name="Bertrand R.L."/>
            <person name="Abdel-Hameed M.E."/>
            <person name="Sorensen J.L."/>
        </authorList>
    </citation>
    <scope>NUCLEOTIDE SEQUENCE</scope>
</reference>
<evidence type="ECO:0000256" key="1">
    <source>
        <dbReference type="SAM" id="MobiDB-lite"/>
    </source>
</evidence>
<feature type="region of interest" description="Disordered" evidence="1">
    <location>
        <begin position="1"/>
        <end position="102"/>
    </location>
</feature>
<feature type="compositionally biased region" description="Polar residues" evidence="1">
    <location>
        <begin position="360"/>
        <end position="371"/>
    </location>
</feature>
<dbReference type="AlphaFoldDB" id="A0A2K9YDY9"/>
<sequence>MSSTSEQSRSQSSDEPFQPAQRPWDDEAVDDEDLSLASESPSSATSPADALSPEQSLQETRSILLEGIHTGADDTACERAQEASGNGQEQALPTSTPLPSRLNKYRGSASTWRNWTAPERELAASLDQLTAKDLSVHLYNIFKLKKKRSAKQRSQLPKLDEDDADMYDADSWVPPRVWTTWPLAPEAVPREQEGEKWVEAINLPLPYIVRPKLPGDILRELLEAEVLQKARLKFAERAWADIDDDGNEPTNIKPVVMADDERASKILRPTIQTILARLDALLMGLHSARNAFLAFDDSGNESQSQTRVRSVSQPRSRKRKRVASGTDAVTATASEQAMTVSETDTSFASKPISRWRGRTNRSTSFSQTPNKGPNYRRKSRLAPRDWSDVLGVASMTGWDPAVIEKTATRCASLFEQCIAFRTLKEGDEGYIELCYTPGASTPLLVTEKEATDQKARKGTLGGVHLDGFLEVIEGKKSWKYQSSRSGRGPGRRRPKD</sequence>
<feature type="domain" description="Rrn9" evidence="2">
    <location>
        <begin position="126"/>
        <end position="193"/>
    </location>
</feature>
<accession>A0A2K9YDY9</accession>